<dbReference type="Pfam" id="PF13490">
    <property type="entry name" value="zf-HC2"/>
    <property type="match status" value="1"/>
</dbReference>
<evidence type="ECO:0000313" key="5">
    <source>
        <dbReference type="EMBL" id="VFB15983.1"/>
    </source>
</evidence>
<dbReference type="AlphaFoldDB" id="A0A8H2M4X5"/>
<proteinExistence type="inferred from homology"/>
<gene>
    <name evidence="5" type="ORF">NCTC13150_00493</name>
</gene>
<sequence>MGISCKIIEDLLPLYIDGVCSEESKEVVEEHLSECSRCEDMFRHMKSTCLPKQDVDVNLNEAEALRDLSKKWNRKLLGAMIKGVISTLLLVGGMLLIIYIFVGFKGA</sequence>
<dbReference type="Proteomes" id="UP000377798">
    <property type="component" value="Unassembled WGS sequence"/>
</dbReference>
<evidence type="ECO:0000313" key="6">
    <source>
        <dbReference type="Proteomes" id="UP000377798"/>
    </source>
</evidence>
<name>A0A8H2M4X5_9FIRM</name>
<evidence type="ECO:0000256" key="2">
    <source>
        <dbReference type="ARBA" id="ARBA00024438"/>
    </source>
</evidence>
<dbReference type="Gene3D" id="1.10.10.1320">
    <property type="entry name" value="Anti-sigma factor, zinc-finger domain"/>
    <property type="match status" value="1"/>
</dbReference>
<dbReference type="InterPro" id="IPR041916">
    <property type="entry name" value="Anti_sigma_zinc_sf"/>
</dbReference>
<evidence type="ECO:0000259" key="4">
    <source>
        <dbReference type="Pfam" id="PF13490"/>
    </source>
</evidence>
<protein>
    <recommendedName>
        <fullName evidence="2">Anti-sigma-W factor RsiW</fullName>
    </recommendedName>
</protein>
<feature type="domain" description="Putative zinc-finger" evidence="4">
    <location>
        <begin position="5"/>
        <end position="38"/>
    </location>
</feature>
<dbReference type="EMBL" id="CAACYI010000001">
    <property type="protein sequence ID" value="VFB15983.1"/>
    <property type="molecule type" value="Genomic_DNA"/>
</dbReference>
<evidence type="ECO:0000256" key="1">
    <source>
        <dbReference type="ARBA" id="ARBA00024353"/>
    </source>
</evidence>
<dbReference type="RefSeq" id="WP_131748436.1">
    <property type="nucleotide sequence ID" value="NZ_CAACYI010000001.1"/>
</dbReference>
<keyword evidence="3" id="KW-1133">Transmembrane helix</keyword>
<keyword evidence="6" id="KW-1185">Reference proteome</keyword>
<keyword evidence="3" id="KW-0812">Transmembrane</keyword>
<dbReference type="InterPro" id="IPR027383">
    <property type="entry name" value="Znf_put"/>
</dbReference>
<comment type="caution">
    <text evidence="5">The sequence shown here is derived from an EMBL/GenBank/DDBJ whole genome shotgun (WGS) entry which is preliminary data.</text>
</comment>
<accession>A0A8H2M4X5</accession>
<feature type="transmembrane region" description="Helical" evidence="3">
    <location>
        <begin position="76"/>
        <end position="102"/>
    </location>
</feature>
<comment type="similarity">
    <text evidence="1">Belongs to the zinc-associated anti-sigma factor (ZAS) superfamily. Anti-sigma-W factor family.</text>
</comment>
<organism evidence="5 6">
    <name type="scientific">Urinicoccus massiliensis</name>
    <dbReference type="NCBI Taxonomy" id="1723382"/>
    <lineage>
        <taxon>Bacteria</taxon>
        <taxon>Bacillati</taxon>
        <taxon>Bacillota</taxon>
        <taxon>Tissierellia</taxon>
        <taxon>Tissierellales</taxon>
        <taxon>Peptoniphilaceae</taxon>
        <taxon>Urinicoccus</taxon>
    </lineage>
</organism>
<keyword evidence="3" id="KW-0472">Membrane</keyword>
<reference evidence="5 6" key="1">
    <citation type="submission" date="2019-02" db="EMBL/GenBank/DDBJ databases">
        <authorList>
            <consortium name="Pathogen Informatics"/>
        </authorList>
    </citation>
    <scope>NUCLEOTIDE SEQUENCE [LARGE SCALE GENOMIC DNA]</scope>
    <source>
        <strain evidence="5 6">3012STDY7089603</strain>
    </source>
</reference>
<evidence type="ECO:0000256" key="3">
    <source>
        <dbReference type="SAM" id="Phobius"/>
    </source>
</evidence>